<keyword evidence="3" id="KW-0677">Repeat</keyword>
<evidence type="ECO:0000313" key="8">
    <source>
        <dbReference type="EMBL" id="EJK52646.1"/>
    </source>
</evidence>
<dbReference type="GO" id="GO:0005681">
    <property type="term" value="C:spliceosomal complex"/>
    <property type="evidence" value="ECO:0007669"/>
    <property type="project" value="TreeGrafter"/>
</dbReference>
<dbReference type="PANTHER" id="PTHR14978:SF0">
    <property type="entry name" value="BETA-CATENIN-LIKE PROTEIN 1"/>
    <property type="match status" value="1"/>
</dbReference>
<gene>
    <name evidence="8" type="ORF">THAOC_28071</name>
</gene>
<evidence type="ECO:0000256" key="6">
    <source>
        <dbReference type="SAM" id="MobiDB-lite"/>
    </source>
</evidence>
<feature type="domain" description="Beta-catenin-like protein 1 N-terminal" evidence="7">
    <location>
        <begin position="210"/>
        <end position="507"/>
    </location>
</feature>
<comment type="caution">
    <text evidence="8">The sequence shown here is derived from an EMBL/GenBank/DDBJ whole genome shotgun (WGS) entry which is preliminary data.</text>
</comment>
<evidence type="ECO:0000256" key="4">
    <source>
        <dbReference type="ARBA" id="ARBA00023054"/>
    </source>
</evidence>
<comment type="subcellular location">
    <subcellularLocation>
        <location evidence="1">Nucleus</location>
    </subcellularLocation>
</comment>
<dbReference type="OrthoDB" id="1898821at2759"/>
<dbReference type="Gene3D" id="1.25.10.10">
    <property type="entry name" value="Leucine-rich Repeat Variant"/>
    <property type="match status" value="1"/>
</dbReference>
<keyword evidence="9" id="KW-1185">Reference proteome</keyword>
<dbReference type="AlphaFoldDB" id="K0RUZ3"/>
<sequence>MAVVNTLTELLDPSLLRADGGDDDDKQAAASPEEKAENMALLANSFVDGGGVELLSSNLGRFDESVDEDARGTEDALTLVENLLDLDRAGVLRVPDGDATGERKSVAEVICRQSSLVPWLLRRMDEAEPDGDDERAARLARPIPPGVIRLHSSEVLSAILQHEDYAVHGPRLARLPKYASVFDEDGDGGGGDPEDPARPNNGVGDDDGKAGTVDGIEVLLLAIAAYRKSDPEVEVDCEYLENVFDALSASLLRDDNVTDFVEAEGIELMLRCLRQKVHSGGGALKVLSFCLSGSSSGGEGGGGGEAVRRRACEAFVGAGGIKTLFPLFMARRSAIPCPAACSEGGSRSKGDGKNKKDSKSAKRAAQARRRWLSTVERNSTDVMYALTRHASPDSAHDARSRILAKFVEEDCEKCDRAVELCLKNDERARLAEYQFYRGDGAEDAELLGGPDAVDLAAMGAKLRGGGDAFHRCCAILGFACVGSRRCRGHVMDQLRLQGSGITVVKDGLAEFAGLLSDGAQKAQIEGYIEEL</sequence>
<proteinExistence type="predicted"/>
<evidence type="ECO:0000259" key="7">
    <source>
        <dbReference type="Pfam" id="PF08216"/>
    </source>
</evidence>
<evidence type="ECO:0000256" key="5">
    <source>
        <dbReference type="ARBA" id="ARBA00023242"/>
    </source>
</evidence>
<dbReference type="InterPro" id="IPR039678">
    <property type="entry name" value="CTNNBL1"/>
</dbReference>
<protein>
    <recommendedName>
        <fullName evidence="7">Beta-catenin-like protein 1 N-terminal domain-containing protein</fullName>
    </recommendedName>
</protein>
<feature type="region of interest" description="Disordered" evidence="6">
    <location>
        <begin position="183"/>
        <end position="209"/>
    </location>
</feature>
<dbReference type="Proteomes" id="UP000266841">
    <property type="component" value="Unassembled WGS sequence"/>
</dbReference>
<keyword evidence="2" id="KW-0597">Phosphoprotein</keyword>
<evidence type="ECO:0000256" key="2">
    <source>
        <dbReference type="ARBA" id="ARBA00022553"/>
    </source>
</evidence>
<feature type="compositionally biased region" description="Basic residues" evidence="6">
    <location>
        <begin position="361"/>
        <end position="370"/>
    </location>
</feature>
<evidence type="ECO:0000313" key="9">
    <source>
        <dbReference type="Proteomes" id="UP000266841"/>
    </source>
</evidence>
<accession>K0RUZ3</accession>
<evidence type="ECO:0000256" key="1">
    <source>
        <dbReference type="ARBA" id="ARBA00004123"/>
    </source>
</evidence>
<name>K0RUZ3_THAOC</name>
<dbReference type="Pfam" id="PF08216">
    <property type="entry name" value="CTNNBL"/>
    <property type="match status" value="2"/>
</dbReference>
<dbReference type="InterPro" id="IPR013180">
    <property type="entry name" value="CTNNBL1_N"/>
</dbReference>
<feature type="region of interest" description="Disordered" evidence="6">
    <location>
        <begin position="340"/>
        <end position="370"/>
    </location>
</feature>
<organism evidence="8 9">
    <name type="scientific">Thalassiosira oceanica</name>
    <name type="common">Marine diatom</name>
    <dbReference type="NCBI Taxonomy" id="159749"/>
    <lineage>
        <taxon>Eukaryota</taxon>
        <taxon>Sar</taxon>
        <taxon>Stramenopiles</taxon>
        <taxon>Ochrophyta</taxon>
        <taxon>Bacillariophyta</taxon>
        <taxon>Coscinodiscophyceae</taxon>
        <taxon>Thalassiosirophycidae</taxon>
        <taxon>Thalassiosirales</taxon>
        <taxon>Thalassiosiraceae</taxon>
        <taxon>Thalassiosira</taxon>
    </lineage>
</organism>
<keyword evidence="4" id="KW-0175">Coiled coil</keyword>
<dbReference type="PANTHER" id="PTHR14978">
    <property type="entry name" value="BETA-CATENIN-LIKE PROTEIN 1 NUCLEAR ASSOCIATED PROTEIN"/>
    <property type="match status" value="1"/>
</dbReference>
<dbReference type="InterPro" id="IPR011989">
    <property type="entry name" value="ARM-like"/>
</dbReference>
<keyword evidence="5" id="KW-0539">Nucleus</keyword>
<dbReference type="OMA" id="IELMLRC"/>
<reference evidence="8 9" key="1">
    <citation type="journal article" date="2012" name="Genome Biol.">
        <title>Genome and low-iron response of an oceanic diatom adapted to chronic iron limitation.</title>
        <authorList>
            <person name="Lommer M."/>
            <person name="Specht M."/>
            <person name="Roy A.S."/>
            <person name="Kraemer L."/>
            <person name="Andreson R."/>
            <person name="Gutowska M.A."/>
            <person name="Wolf J."/>
            <person name="Bergner S.V."/>
            <person name="Schilhabel M.B."/>
            <person name="Klostermeier U.C."/>
            <person name="Beiko R.G."/>
            <person name="Rosenstiel P."/>
            <person name="Hippler M."/>
            <person name="Laroche J."/>
        </authorList>
    </citation>
    <scope>NUCLEOTIDE SEQUENCE [LARGE SCALE GENOMIC DNA]</scope>
    <source>
        <strain evidence="8 9">CCMP1005</strain>
    </source>
</reference>
<dbReference type="EMBL" id="AGNL01039472">
    <property type="protein sequence ID" value="EJK52646.1"/>
    <property type="molecule type" value="Genomic_DNA"/>
</dbReference>
<dbReference type="eggNOG" id="KOG2734">
    <property type="taxonomic scope" value="Eukaryota"/>
</dbReference>
<feature type="compositionally biased region" description="Basic and acidic residues" evidence="6">
    <location>
        <begin position="346"/>
        <end position="360"/>
    </location>
</feature>
<evidence type="ECO:0000256" key="3">
    <source>
        <dbReference type="ARBA" id="ARBA00022737"/>
    </source>
</evidence>
<feature type="domain" description="Beta-catenin-like protein 1 N-terminal" evidence="7">
    <location>
        <begin position="2"/>
        <end position="162"/>
    </location>
</feature>